<dbReference type="PROSITE" id="PS51819">
    <property type="entry name" value="VOC"/>
    <property type="match status" value="1"/>
</dbReference>
<reference evidence="2" key="1">
    <citation type="journal article" date="2014" name="Int. J. Syst. Evol. Microbiol.">
        <title>Complete genome sequence of Corynebacterium casei LMG S-19264T (=DSM 44701T), isolated from a smear-ripened cheese.</title>
        <authorList>
            <consortium name="US DOE Joint Genome Institute (JGI-PGF)"/>
            <person name="Walter F."/>
            <person name="Albersmeier A."/>
            <person name="Kalinowski J."/>
            <person name="Ruckert C."/>
        </authorList>
    </citation>
    <scope>NUCLEOTIDE SEQUENCE</scope>
    <source>
        <strain evidence="2">CGMCC 1.15447</strain>
    </source>
</reference>
<reference evidence="2" key="2">
    <citation type="submission" date="2020-09" db="EMBL/GenBank/DDBJ databases">
        <authorList>
            <person name="Sun Q."/>
            <person name="Zhou Y."/>
        </authorList>
    </citation>
    <scope>NUCLEOTIDE SEQUENCE</scope>
    <source>
        <strain evidence="2">CGMCC 1.15447</strain>
    </source>
</reference>
<dbReference type="InterPro" id="IPR029068">
    <property type="entry name" value="Glyas_Bleomycin-R_OHBP_Dase"/>
</dbReference>
<dbReference type="InterPro" id="IPR004360">
    <property type="entry name" value="Glyas_Fos-R_dOase_dom"/>
</dbReference>
<protein>
    <submittedName>
        <fullName evidence="2">Glyoxalase</fullName>
    </submittedName>
</protein>
<dbReference type="Gene3D" id="3.10.180.10">
    <property type="entry name" value="2,3-Dihydroxybiphenyl 1,2-Dioxygenase, domain 1"/>
    <property type="match status" value="1"/>
</dbReference>
<dbReference type="AlphaFoldDB" id="A0A916S2E4"/>
<dbReference type="EMBL" id="BMJB01000003">
    <property type="protein sequence ID" value="GGA78800.1"/>
    <property type="molecule type" value="Genomic_DNA"/>
</dbReference>
<proteinExistence type="predicted"/>
<feature type="domain" description="VOC" evidence="1">
    <location>
        <begin position="3"/>
        <end position="123"/>
    </location>
</feature>
<dbReference type="RefSeq" id="WP_188760588.1">
    <property type="nucleotide sequence ID" value="NZ_BMJB01000003.1"/>
</dbReference>
<dbReference type="InterPro" id="IPR037523">
    <property type="entry name" value="VOC_core"/>
</dbReference>
<dbReference type="SUPFAM" id="SSF54593">
    <property type="entry name" value="Glyoxalase/Bleomycin resistance protein/Dihydroxybiphenyl dioxygenase"/>
    <property type="match status" value="1"/>
</dbReference>
<dbReference type="Proteomes" id="UP000648801">
    <property type="component" value="Unassembled WGS sequence"/>
</dbReference>
<dbReference type="Pfam" id="PF00903">
    <property type="entry name" value="Glyoxalase"/>
    <property type="match status" value="1"/>
</dbReference>
<evidence type="ECO:0000259" key="1">
    <source>
        <dbReference type="PROSITE" id="PS51819"/>
    </source>
</evidence>
<sequence>MTTLNHLNLATSNVPELTRFFQTGFGFNLMAQRGNGNFNLLAGEDGFILALLNDKSVTPQTYPSTFHVGFLVVSTDKVREHHRLITEAGFDAPAPGPLQQGGRNAYGFYCHAPGGVMVEVSAQAD</sequence>
<evidence type="ECO:0000313" key="2">
    <source>
        <dbReference type="EMBL" id="GGA78800.1"/>
    </source>
</evidence>
<gene>
    <name evidence="2" type="ORF">GCM10011507_32570</name>
</gene>
<accession>A0A916S2E4</accession>
<dbReference type="PANTHER" id="PTHR36113:SF3">
    <property type="entry name" value="SLL5075 PROTEIN"/>
    <property type="match status" value="1"/>
</dbReference>
<dbReference type="InterPro" id="IPR051332">
    <property type="entry name" value="Fosfomycin_Res_Enzymes"/>
</dbReference>
<comment type="caution">
    <text evidence="2">The sequence shown here is derived from an EMBL/GenBank/DDBJ whole genome shotgun (WGS) entry which is preliminary data.</text>
</comment>
<dbReference type="CDD" id="cd06587">
    <property type="entry name" value="VOC"/>
    <property type="match status" value="1"/>
</dbReference>
<evidence type="ECO:0000313" key="3">
    <source>
        <dbReference type="Proteomes" id="UP000648801"/>
    </source>
</evidence>
<keyword evidence="3" id="KW-1185">Reference proteome</keyword>
<dbReference type="PANTHER" id="PTHR36113">
    <property type="entry name" value="LYASE, PUTATIVE-RELATED-RELATED"/>
    <property type="match status" value="1"/>
</dbReference>
<name>A0A916S2E4_9BACT</name>
<organism evidence="2 3">
    <name type="scientific">Edaphobacter acidisoli</name>
    <dbReference type="NCBI Taxonomy" id="2040573"/>
    <lineage>
        <taxon>Bacteria</taxon>
        <taxon>Pseudomonadati</taxon>
        <taxon>Acidobacteriota</taxon>
        <taxon>Terriglobia</taxon>
        <taxon>Terriglobales</taxon>
        <taxon>Acidobacteriaceae</taxon>
        <taxon>Edaphobacter</taxon>
    </lineage>
</organism>